<comment type="caution">
    <text evidence="1">The sequence shown here is derived from an EMBL/GenBank/DDBJ whole genome shotgun (WGS) entry which is preliminary data.</text>
</comment>
<evidence type="ECO:0000313" key="2">
    <source>
        <dbReference type="Proteomes" id="UP001500051"/>
    </source>
</evidence>
<dbReference type="Proteomes" id="UP001500051">
    <property type="component" value="Unassembled WGS sequence"/>
</dbReference>
<dbReference type="EMBL" id="BAAAYX010000005">
    <property type="protein sequence ID" value="GAA3704282.1"/>
    <property type="molecule type" value="Genomic_DNA"/>
</dbReference>
<reference evidence="2" key="1">
    <citation type="journal article" date="2019" name="Int. J. Syst. Evol. Microbiol.">
        <title>The Global Catalogue of Microorganisms (GCM) 10K type strain sequencing project: providing services to taxonomists for standard genome sequencing and annotation.</title>
        <authorList>
            <consortium name="The Broad Institute Genomics Platform"/>
            <consortium name="The Broad Institute Genome Sequencing Center for Infectious Disease"/>
            <person name="Wu L."/>
            <person name="Ma J."/>
        </authorList>
    </citation>
    <scope>NUCLEOTIDE SEQUENCE [LARGE SCALE GENOMIC DNA]</scope>
    <source>
        <strain evidence="2">JCM 16548</strain>
    </source>
</reference>
<accession>A0ABP7DJU2</accession>
<sequence>MTTSTLSLSDLSQLTGDYLRQEVEVRISNVTRNLQRLEEGTFDLTITNAAAPRGIRLQDVTVHLQVDSGAVLKLSTSMSALLQARATGSRSAPVLPGGTLVSEMFVFFQPAAAGISPDDVLEPGEVQELELRFRGEGAGTTDLTAHVHATIAPEDLFPRTQGATAEKSITIRP</sequence>
<name>A0ABP7DJU2_9ACTN</name>
<proteinExistence type="predicted"/>
<dbReference type="RefSeq" id="WP_344812412.1">
    <property type="nucleotide sequence ID" value="NZ_BAAAYX010000005.1"/>
</dbReference>
<evidence type="ECO:0000313" key="1">
    <source>
        <dbReference type="EMBL" id="GAA3704282.1"/>
    </source>
</evidence>
<keyword evidence="2" id="KW-1185">Reference proteome</keyword>
<protein>
    <submittedName>
        <fullName evidence="1">Uncharacterized protein</fullName>
    </submittedName>
</protein>
<organism evidence="1 2">
    <name type="scientific">Microlunatus aurantiacus</name>
    <dbReference type="NCBI Taxonomy" id="446786"/>
    <lineage>
        <taxon>Bacteria</taxon>
        <taxon>Bacillati</taxon>
        <taxon>Actinomycetota</taxon>
        <taxon>Actinomycetes</taxon>
        <taxon>Propionibacteriales</taxon>
        <taxon>Propionibacteriaceae</taxon>
        <taxon>Microlunatus</taxon>
    </lineage>
</organism>
<gene>
    <name evidence="1" type="ORF">GCM10022204_22150</name>
</gene>